<reference evidence="2" key="1">
    <citation type="submission" date="2017-08" db="EMBL/GenBank/DDBJ databases">
        <authorList>
            <person name="Varghese N."/>
            <person name="Submissions S."/>
        </authorList>
    </citation>
    <scope>NUCLEOTIDE SEQUENCE [LARGE SCALE GENOMIC DNA]</scope>
    <source>
        <strain evidence="2">DSM 23173</strain>
    </source>
</reference>
<gene>
    <name evidence="1" type="ORF">SAMN05878391_2037</name>
</gene>
<evidence type="ECO:0000313" key="2">
    <source>
        <dbReference type="Proteomes" id="UP000219412"/>
    </source>
</evidence>
<protein>
    <submittedName>
        <fullName evidence="1">Uncharacterized protein</fullName>
    </submittedName>
</protein>
<sequence>MSNKEIETSRLNVNKLSDAEYVKGKYIKRENEVNDLLINKQQLYHLLMHGELQAEELEGL</sequence>
<organism evidence="1 2">
    <name type="scientific">Salinicoccus kekensis</name>
    <dbReference type="NCBI Taxonomy" id="714307"/>
    <lineage>
        <taxon>Bacteria</taxon>
        <taxon>Bacillati</taxon>
        <taxon>Bacillota</taxon>
        <taxon>Bacilli</taxon>
        <taxon>Bacillales</taxon>
        <taxon>Staphylococcaceae</taxon>
        <taxon>Salinicoccus</taxon>
    </lineage>
</organism>
<accession>A0A285UPC4</accession>
<name>A0A285UPC4_9STAP</name>
<proteinExistence type="predicted"/>
<keyword evidence="2" id="KW-1185">Reference proteome</keyword>
<evidence type="ECO:0000313" key="1">
    <source>
        <dbReference type="EMBL" id="SOC43603.1"/>
    </source>
</evidence>
<dbReference type="Proteomes" id="UP000219412">
    <property type="component" value="Unassembled WGS sequence"/>
</dbReference>
<dbReference type="AlphaFoldDB" id="A0A285UPC4"/>
<dbReference type="RefSeq" id="WP_097041732.1">
    <property type="nucleotide sequence ID" value="NZ_OBQF01000005.1"/>
</dbReference>
<dbReference type="EMBL" id="OBQF01000005">
    <property type="protein sequence ID" value="SOC43603.1"/>
    <property type="molecule type" value="Genomic_DNA"/>
</dbReference>